<evidence type="ECO:0000313" key="9">
    <source>
        <dbReference type="Proteomes" id="UP001229421"/>
    </source>
</evidence>
<feature type="domain" description="RWP-RK" evidence="6">
    <location>
        <begin position="564"/>
        <end position="645"/>
    </location>
</feature>
<dbReference type="Proteomes" id="UP001229421">
    <property type="component" value="Unassembled WGS sequence"/>
</dbReference>
<evidence type="ECO:0000256" key="1">
    <source>
        <dbReference type="ARBA" id="ARBA00023015"/>
    </source>
</evidence>
<feature type="domain" description="PB1" evidence="7">
    <location>
        <begin position="795"/>
        <end position="877"/>
    </location>
</feature>
<keyword evidence="4" id="KW-0539">Nucleus</keyword>
<feature type="region of interest" description="Disordered" evidence="5">
    <location>
        <begin position="657"/>
        <end position="723"/>
    </location>
</feature>
<evidence type="ECO:0000256" key="3">
    <source>
        <dbReference type="ARBA" id="ARBA00023163"/>
    </source>
</evidence>
<dbReference type="Pfam" id="PF00564">
    <property type="entry name" value="PB1"/>
    <property type="match status" value="1"/>
</dbReference>
<organism evidence="8 9">
    <name type="scientific">Tagetes erecta</name>
    <name type="common">African marigold</name>
    <dbReference type="NCBI Taxonomy" id="13708"/>
    <lineage>
        <taxon>Eukaryota</taxon>
        <taxon>Viridiplantae</taxon>
        <taxon>Streptophyta</taxon>
        <taxon>Embryophyta</taxon>
        <taxon>Tracheophyta</taxon>
        <taxon>Spermatophyta</taxon>
        <taxon>Magnoliopsida</taxon>
        <taxon>eudicotyledons</taxon>
        <taxon>Gunneridae</taxon>
        <taxon>Pentapetalae</taxon>
        <taxon>asterids</taxon>
        <taxon>campanulids</taxon>
        <taxon>Asterales</taxon>
        <taxon>Asteraceae</taxon>
        <taxon>Asteroideae</taxon>
        <taxon>Heliantheae alliance</taxon>
        <taxon>Tageteae</taxon>
        <taxon>Tagetes</taxon>
    </lineage>
</organism>
<feature type="compositionally biased region" description="Polar residues" evidence="5">
    <location>
        <begin position="691"/>
        <end position="721"/>
    </location>
</feature>
<dbReference type="PROSITE" id="PS51745">
    <property type="entry name" value="PB1"/>
    <property type="match status" value="1"/>
</dbReference>
<dbReference type="InterPro" id="IPR045012">
    <property type="entry name" value="NLP"/>
</dbReference>
<evidence type="ECO:0000259" key="7">
    <source>
        <dbReference type="PROSITE" id="PS51745"/>
    </source>
</evidence>
<dbReference type="InterPro" id="IPR034891">
    <property type="entry name" value="PB1_NLP"/>
</dbReference>
<accession>A0AAD8L8C1</accession>
<evidence type="ECO:0000313" key="8">
    <source>
        <dbReference type="EMBL" id="KAK1436119.1"/>
    </source>
</evidence>
<dbReference type="CDD" id="cd06407">
    <property type="entry name" value="PB1_NLP"/>
    <property type="match status" value="1"/>
</dbReference>
<dbReference type="PANTHER" id="PTHR32002">
    <property type="entry name" value="PROTEIN NLP8"/>
    <property type="match status" value="1"/>
</dbReference>
<dbReference type="InterPro" id="IPR003035">
    <property type="entry name" value="RWP-RK_dom"/>
</dbReference>
<reference evidence="8" key="1">
    <citation type="journal article" date="2023" name="bioRxiv">
        <title>Improved chromosome-level genome assembly for marigold (Tagetes erecta).</title>
        <authorList>
            <person name="Jiang F."/>
            <person name="Yuan L."/>
            <person name="Wang S."/>
            <person name="Wang H."/>
            <person name="Xu D."/>
            <person name="Wang A."/>
            <person name="Fan W."/>
        </authorList>
    </citation>
    <scope>NUCLEOTIDE SEQUENCE</scope>
    <source>
        <strain evidence="8">WSJ</strain>
        <tissue evidence="8">Leaf</tissue>
    </source>
</reference>
<dbReference type="InterPro" id="IPR055081">
    <property type="entry name" value="NLP1-9_GAF"/>
</dbReference>
<sequence length="889" mass="98142">MPELEEDNRSNNIFTKTPPPTEDLPVMMTMDLDLDGSWTFDQIFSSDPSPSFILSATEQSFSPLWAFSDENNHINNNHNNDETDDADGKLAGNGTLTSSLAAQRLLSDNIDQVTRKPSNGDVKRQLPMPVLEVNPSEYQDATCVIKERMTMALRYFIELGEKHVLAQVWAPVKNKGRYVLTTSGQPFVLDPNCTGLHQYRMASLMYSFSVDGETDGVLGLPARVFRHKLPEWTPNVQYYSDKEYQRLNHALNYDVRGTLALPVFEPSGQSCVGVLELILTSQKINYAPEVDKVCKALEAVNLKSSNILDSPNTQICNESRQQALAEILEVLAAVCETHNFPLAQTWVPCRHRSVLAYGGGFKKSCSSFDGSCMGQVCMSTTDVAFYVVDAHMWGFREACAEHHLQKGQGVAGRAFETRSSCFCENITHFGKTEYPLVHYARLFGLVGSFAICLRSTYTGDDDYILEFFLPPNMVDCKDQQTMLGSLLTSMKQHFRSLKVASGEEIGEDGRFIEIIKASVNGDIIDSGIQAIRLSESVISNGGPLANGLKAINGNCGKLETVETTKKPERKRGKAEKSISLEVLQQHFAGSLKDAAKNLGVCPTTMKRICRQHGISRWPSRKINKVNRSLTKLKRVIESVQGGEGTFTIPSLATTQLPLGVDSPSWPTAPNGSPTNQHSSPGSKLFDHPSQKNDQGPTNQTSGSREASTGSPNSHRSCQESQPFEVKAPNVAAEFTVSDALQAAQNEEPCRGIMFIEDAGSSHDLTNLCPVTDPLEKVQELSPKVQPFTARTEMKTITIKATYREDIIRFRMATNSGIITLKEEVAKRLKLDVGTFDIKYLDDDHEWVLIVCDADLQECIELSMSSGCNIIRLLVHDLSTNLGSSCESSD</sequence>
<dbReference type="GO" id="GO:0003677">
    <property type="term" value="F:DNA binding"/>
    <property type="evidence" value="ECO:0007669"/>
    <property type="project" value="UniProtKB-KW"/>
</dbReference>
<dbReference type="PANTHER" id="PTHR32002:SF35">
    <property type="entry name" value="PROTEIN NLP6"/>
    <property type="match status" value="1"/>
</dbReference>
<dbReference type="Gene3D" id="3.10.20.90">
    <property type="entry name" value="Phosphatidylinositol 3-kinase Catalytic Subunit, Chain A, domain 1"/>
    <property type="match status" value="1"/>
</dbReference>
<dbReference type="Pfam" id="PF02042">
    <property type="entry name" value="RWP-RK"/>
    <property type="match status" value="1"/>
</dbReference>
<proteinExistence type="predicted"/>
<evidence type="ECO:0000256" key="4">
    <source>
        <dbReference type="ARBA" id="ARBA00023242"/>
    </source>
</evidence>
<name>A0AAD8L8C1_TARER</name>
<keyword evidence="3" id="KW-0804">Transcription</keyword>
<keyword evidence="2" id="KW-0238">DNA-binding</keyword>
<evidence type="ECO:0000259" key="6">
    <source>
        <dbReference type="PROSITE" id="PS51519"/>
    </source>
</evidence>
<dbReference type="SMART" id="SM00666">
    <property type="entry name" value="PB1"/>
    <property type="match status" value="1"/>
</dbReference>
<feature type="region of interest" description="Disordered" evidence="5">
    <location>
        <begin position="1"/>
        <end position="24"/>
    </location>
</feature>
<dbReference type="InterPro" id="IPR053793">
    <property type="entry name" value="PB1-like"/>
</dbReference>
<dbReference type="GO" id="GO:0003700">
    <property type="term" value="F:DNA-binding transcription factor activity"/>
    <property type="evidence" value="ECO:0007669"/>
    <property type="project" value="InterPro"/>
</dbReference>
<keyword evidence="9" id="KW-1185">Reference proteome</keyword>
<gene>
    <name evidence="8" type="ORF">QVD17_01895</name>
</gene>
<keyword evidence="1" id="KW-0805">Transcription regulation</keyword>
<dbReference type="PROSITE" id="PS51519">
    <property type="entry name" value="RWP_RK"/>
    <property type="match status" value="1"/>
</dbReference>
<evidence type="ECO:0000256" key="5">
    <source>
        <dbReference type="SAM" id="MobiDB-lite"/>
    </source>
</evidence>
<comment type="caution">
    <text evidence="8">The sequence shown here is derived from an EMBL/GenBank/DDBJ whole genome shotgun (WGS) entry which is preliminary data.</text>
</comment>
<dbReference type="SUPFAM" id="SSF54277">
    <property type="entry name" value="CAD &amp; PB1 domains"/>
    <property type="match status" value="1"/>
</dbReference>
<dbReference type="InterPro" id="IPR000270">
    <property type="entry name" value="PB1_dom"/>
</dbReference>
<dbReference type="EMBL" id="JAUHHV010000001">
    <property type="protein sequence ID" value="KAK1436119.1"/>
    <property type="molecule type" value="Genomic_DNA"/>
</dbReference>
<protein>
    <submittedName>
        <fullName evidence="8">Uncharacterized protein</fullName>
    </submittedName>
</protein>
<evidence type="ECO:0000256" key="2">
    <source>
        <dbReference type="ARBA" id="ARBA00023125"/>
    </source>
</evidence>
<dbReference type="Pfam" id="PF22922">
    <property type="entry name" value="GAF_NLP"/>
    <property type="match status" value="1"/>
</dbReference>
<dbReference type="AlphaFoldDB" id="A0AAD8L8C1"/>
<feature type="compositionally biased region" description="Polar residues" evidence="5">
    <location>
        <begin position="664"/>
        <end position="681"/>
    </location>
</feature>